<name>A0A419W5L4_9BACT</name>
<comment type="caution">
    <text evidence="1">The sequence shown here is derived from an EMBL/GenBank/DDBJ whole genome shotgun (WGS) entry which is preliminary data.</text>
</comment>
<sequence length="104" mass="12261">MPIAKNKRRKYVNYFVLKYQRLFTYPKHSLSAQTSTPNKVTIFQCINIKIISQINQIRIKIAPVKKTTLERIDSGKQLVTYQIQRKTSLLTTKNTRKNQKSNDF</sequence>
<accession>A0A419W5L4</accession>
<organism evidence="1 2">
    <name type="scientific">Mangrovibacterium diazotrophicum</name>
    <dbReference type="NCBI Taxonomy" id="1261403"/>
    <lineage>
        <taxon>Bacteria</taxon>
        <taxon>Pseudomonadati</taxon>
        <taxon>Bacteroidota</taxon>
        <taxon>Bacteroidia</taxon>
        <taxon>Marinilabiliales</taxon>
        <taxon>Prolixibacteraceae</taxon>
        <taxon>Mangrovibacterium</taxon>
    </lineage>
</organism>
<reference evidence="1 2" key="1">
    <citation type="submission" date="2018-09" db="EMBL/GenBank/DDBJ databases">
        <title>Genomic Encyclopedia of Archaeal and Bacterial Type Strains, Phase II (KMG-II): from individual species to whole genera.</title>
        <authorList>
            <person name="Goeker M."/>
        </authorList>
    </citation>
    <scope>NUCLEOTIDE SEQUENCE [LARGE SCALE GENOMIC DNA]</scope>
    <source>
        <strain evidence="1 2">DSM 27148</strain>
    </source>
</reference>
<dbReference type="Proteomes" id="UP000283387">
    <property type="component" value="Unassembled WGS sequence"/>
</dbReference>
<keyword evidence="2" id="KW-1185">Reference proteome</keyword>
<protein>
    <submittedName>
        <fullName evidence="1">Uncharacterized protein</fullName>
    </submittedName>
</protein>
<proteinExistence type="predicted"/>
<gene>
    <name evidence="1" type="ORF">BC643_1077</name>
</gene>
<dbReference type="EMBL" id="RAPN01000001">
    <property type="protein sequence ID" value="RKD90734.1"/>
    <property type="molecule type" value="Genomic_DNA"/>
</dbReference>
<evidence type="ECO:0000313" key="1">
    <source>
        <dbReference type="EMBL" id="RKD90734.1"/>
    </source>
</evidence>
<evidence type="ECO:0000313" key="2">
    <source>
        <dbReference type="Proteomes" id="UP000283387"/>
    </source>
</evidence>
<dbReference type="AlphaFoldDB" id="A0A419W5L4"/>